<evidence type="ECO:0000256" key="1">
    <source>
        <dbReference type="SAM" id="Phobius"/>
    </source>
</evidence>
<keyword evidence="1" id="KW-0812">Transmembrane</keyword>
<gene>
    <name evidence="2" type="ORF">Bccel_1772</name>
</gene>
<name>A0A0L6JM79_9FIRM</name>
<evidence type="ECO:0000313" key="3">
    <source>
        <dbReference type="Proteomes" id="UP000036923"/>
    </source>
</evidence>
<accession>A0A0L6JM79</accession>
<evidence type="ECO:0000313" key="2">
    <source>
        <dbReference type="EMBL" id="KNY26507.1"/>
    </source>
</evidence>
<feature type="transmembrane region" description="Helical" evidence="1">
    <location>
        <begin position="27"/>
        <end position="44"/>
    </location>
</feature>
<dbReference type="RefSeq" id="WP_036937845.1">
    <property type="nucleotide sequence ID" value="NZ_JQKC01000006.1"/>
</dbReference>
<sequence>MKKFTFISGILALFVSLFLIISLKFQIPIYLTLAVPAFLFIYAFKSSNLPDKKLSLTVSILSLASIVVFLMSVIFMILNLPVGKPFEQKLQRVSVLPEKEEIYNRINFRIKQLSITLDDNRNASKDFDDLVDKYDYNNEIISKTLNDSQIVRNELVKLFTEAAFSIPEKFYMDRYLESAAESEAFYGPRLSSKYQFENHISFFKLELTDISKLFNSGDYDEGFMKYLNLWKCEDVFISSNNISIDNILIFESSIKLLIEFYNSNQNTLKKHDLTKLLSLSENIQNKMTQGFQRALSKEYEIASHNLSQLKYNWPFLDYNKTSKLYHDMFVNIANKADNIGDSNAVFPNTNDIKLKNPVGNSCYQKVFNAFNGIEDNFIEVKALLEKFNKDMK</sequence>
<dbReference type="eggNOG" id="ENOG502ZNM9">
    <property type="taxonomic scope" value="Bacteria"/>
</dbReference>
<feature type="transmembrane region" description="Helical" evidence="1">
    <location>
        <begin position="56"/>
        <end position="78"/>
    </location>
</feature>
<dbReference type="AlphaFoldDB" id="A0A0L6JM79"/>
<keyword evidence="3" id="KW-1185">Reference proteome</keyword>
<protein>
    <submittedName>
        <fullName evidence="2">Uncharacterized protein</fullName>
    </submittedName>
</protein>
<dbReference type="Proteomes" id="UP000036923">
    <property type="component" value="Unassembled WGS sequence"/>
</dbReference>
<dbReference type="STRING" id="398512.Bccel_1772"/>
<feature type="transmembrane region" description="Helical" evidence="1">
    <location>
        <begin position="5"/>
        <end position="21"/>
    </location>
</feature>
<proteinExistence type="predicted"/>
<keyword evidence="1" id="KW-0472">Membrane</keyword>
<dbReference type="EMBL" id="LGTC01000001">
    <property type="protein sequence ID" value="KNY26507.1"/>
    <property type="molecule type" value="Genomic_DNA"/>
</dbReference>
<comment type="caution">
    <text evidence="2">The sequence shown here is derived from an EMBL/GenBank/DDBJ whole genome shotgun (WGS) entry which is preliminary data.</text>
</comment>
<reference evidence="3" key="1">
    <citation type="submission" date="2015-07" db="EMBL/GenBank/DDBJ databases">
        <title>Near-Complete Genome Sequence of the Cellulolytic Bacterium Bacteroides (Pseudobacteroides) cellulosolvens ATCC 35603.</title>
        <authorList>
            <person name="Dassa B."/>
            <person name="Utturkar S.M."/>
            <person name="Klingeman D.M."/>
            <person name="Hurt R.A."/>
            <person name="Keller M."/>
            <person name="Xu J."/>
            <person name="Reddy Y.H.K."/>
            <person name="Borovok I."/>
            <person name="Grinberg I.R."/>
            <person name="Lamed R."/>
            <person name="Zhivin O."/>
            <person name="Bayer E.A."/>
            <person name="Brown S.D."/>
        </authorList>
    </citation>
    <scope>NUCLEOTIDE SEQUENCE [LARGE SCALE GENOMIC DNA]</scope>
    <source>
        <strain evidence="3">DSM 2933</strain>
    </source>
</reference>
<organism evidence="2 3">
    <name type="scientific">Pseudobacteroides cellulosolvens ATCC 35603 = DSM 2933</name>
    <dbReference type="NCBI Taxonomy" id="398512"/>
    <lineage>
        <taxon>Bacteria</taxon>
        <taxon>Bacillati</taxon>
        <taxon>Bacillota</taxon>
        <taxon>Clostridia</taxon>
        <taxon>Eubacteriales</taxon>
        <taxon>Oscillospiraceae</taxon>
        <taxon>Pseudobacteroides</taxon>
    </lineage>
</organism>
<keyword evidence="1" id="KW-1133">Transmembrane helix</keyword>